<gene>
    <name evidence="12" type="ORF">SAY87_005626</name>
</gene>
<keyword evidence="6" id="KW-0328">Glycosyltransferase</keyword>
<dbReference type="SUPFAM" id="SSF53448">
    <property type="entry name" value="Nucleotide-diphospho-sugar transferases"/>
    <property type="match status" value="1"/>
</dbReference>
<evidence type="ECO:0000313" key="13">
    <source>
        <dbReference type="Proteomes" id="UP001345219"/>
    </source>
</evidence>
<reference evidence="12 13" key="1">
    <citation type="journal article" date="2023" name="Hortic Res">
        <title>Pangenome of water caltrop reveals structural variations and asymmetric subgenome divergence after allopolyploidization.</title>
        <authorList>
            <person name="Zhang X."/>
            <person name="Chen Y."/>
            <person name="Wang L."/>
            <person name="Yuan Y."/>
            <person name="Fang M."/>
            <person name="Shi L."/>
            <person name="Lu R."/>
            <person name="Comes H.P."/>
            <person name="Ma Y."/>
            <person name="Chen Y."/>
            <person name="Huang G."/>
            <person name="Zhou Y."/>
            <person name="Zheng Z."/>
            <person name="Qiu Y."/>
        </authorList>
    </citation>
    <scope>NUCLEOTIDE SEQUENCE [LARGE SCALE GENOMIC DNA]</scope>
    <source>
        <tissue evidence="12">Roots</tissue>
    </source>
</reference>
<sequence length="365" mass="41124">MGEWSSLQGMVGVEKMHKDSKYILFLDDDVRLHPGSIGALTAEMEKRPEIFIQTGYPLDLPSGSLGSYCIYEYHMPCSMGFATSGRTFFLWGGCMMMHADDFRYDRCGVASGLRDGGYSDDMTLAAIAGAHKKLISSPPVAVFPHPLASDLTFSRYWNYLRKQTFVLESYTTKVNRIMNRVLFCTHCYLSWGFVAPYFMALVHATSALRAYVKGYRLDETSLISNGLVFVVILAVCTLVELFSMWNLTRIEVQLCNMLSPEAPPLSLASYNWCLVFIAMLVDNFLYTISAFRSYFSQSINWSGIRYHLKDGRISKIDRSKGLGPEFTDLGGKNLHGKRGAPPRGSFVVSLAQSLAQWRHPKKYDL</sequence>
<name>A0AAN7KA64_9MYRT</name>
<dbReference type="GO" id="GO:0016020">
    <property type="term" value="C:membrane"/>
    <property type="evidence" value="ECO:0007669"/>
    <property type="project" value="UniProtKB-SubCell"/>
</dbReference>
<evidence type="ECO:0000256" key="6">
    <source>
        <dbReference type="ARBA" id="ARBA00022676"/>
    </source>
</evidence>
<evidence type="ECO:0000256" key="11">
    <source>
        <dbReference type="SAM" id="Phobius"/>
    </source>
</evidence>
<keyword evidence="13" id="KW-1185">Reference proteome</keyword>
<accession>A0AAN7KA64</accession>
<evidence type="ECO:0000256" key="1">
    <source>
        <dbReference type="ARBA" id="ARBA00004141"/>
    </source>
</evidence>
<evidence type="ECO:0000256" key="4">
    <source>
        <dbReference type="ARBA" id="ARBA00006739"/>
    </source>
</evidence>
<comment type="pathway">
    <text evidence="3">Sphingolipid metabolism.</text>
</comment>
<dbReference type="PANTHER" id="PTHR12726">
    <property type="entry name" value="CERAMIDE GLUCOSYLTRANSFERASE"/>
    <property type="match status" value="1"/>
</dbReference>
<dbReference type="EC" id="2.4.1.80" evidence="5"/>
<keyword evidence="7" id="KW-0808">Transferase</keyword>
<keyword evidence="8 11" id="KW-0812">Transmembrane</keyword>
<evidence type="ECO:0000256" key="8">
    <source>
        <dbReference type="ARBA" id="ARBA00022692"/>
    </source>
</evidence>
<evidence type="ECO:0000313" key="12">
    <source>
        <dbReference type="EMBL" id="KAK4760733.1"/>
    </source>
</evidence>
<organism evidence="12 13">
    <name type="scientific">Trapa incisa</name>
    <dbReference type="NCBI Taxonomy" id="236973"/>
    <lineage>
        <taxon>Eukaryota</taxon>
        <taxon>Viridiplantae</taxon>
        <taxon>Streptophyta</taxon>
        <taxon>Embryophyta</taxon>
        <taxon>Tracheophyta</taxon>
        <taxon>Spermatophyta</taxon>
        <taxon>Magnoliopsida</taxon>
        <taxon>eudicotyledons</taxon>
        <taxon>Gunneridae</taxon>
        <taxon>Pentapetalae</taxon>
        <taxon>rosids</taxon>
        <taxon>malvids</taxon>
        <taxon>Myrtales</taxon>
        <taxon>Lythraceae</taxon>
        <taxon>Trapa</taxon>
    </lineage>
</organism>
<dbReference type="AlphaFoldDB" id="A0AAN7KA64"/>
<protein>
    <recommendedName>
        <fullName evidence="5">ceramide glucosyltransferase</fullName>
        <ecNumber evidence="5">2.4.1.80</ecNumber>
    </recommendedName>
</protein>
<evidence type="ECO:0000256" key="3">
    <source>
        <dbReference type="ARBA" id="ARBA00004991"/>
    </source>
</evidence>
<evidence type="ECO:0000256" key="7">
    <source>
        <dbReference type="ARBA" id="ARBA00022679"/>
    </source>
</evidence>
<evidence type="ECO:0000256" key="9">
    <source>
        <dbReference type="ARBA" id="ARBA00022989"/>
    </source>
</evidence>
<feature type="transmembrane region" description="Helical" evidence="11">
    <location>
        <begin position="222"/>
        <end position="247"/>
    </location>
</feature>
<proteinExistence type="inferred from homology"/>
<evidence type="ECO:0000256" key="5">
    <source>
        <dbReference type="ARBA" id="ARBA00012699"/>
    </source>
</evidence>
<keyword evidence="10 11" id="KW-0472">Membrane</keyword>
<dbReference type="Gene3D" id="3.90.550.10">
    <property type="entry name" value="Spore Coat Polysaccharide Biosynthesis Protein SpsA, Chain A"/>
    <property type="match status" value="1"/>
</dbReference>
<feature type="transmembrane region" description="Helical" evidence="11">
    <location>
        <begin position="267"/>
        <end position="288"/>
    </location>
</feature>
<evidence type="ECO:0000256" key="2">
    <source>
        <dbReference type="ARBA" id="ARBA00004760"/>
    </source>
</evidence>
<comment type="pathway">
    <text evidence="2">Lipid metabolism; sphingolipid metabolism.</text>
</comment>
<evidence type="ECO:0000256" key="10">
    <source>
        <dbReference type="ARBA" id="ARBA00023136"/>
    </source>
</evidence>
<dbReference type="Proteomes" id="UP001345219">
    <property type="component" value="Chromosome 5"/>
</dbReference>
<comment type="caution">
    <text evidence="12">The sequence shown here is derived from an EMBL/GenBank/DDBJ whole genome shotgun (WGS) entry which is preliminary data.</text>
</comment>
<comment type="subcellular location">
    <subcellularLocation>
        <location evidence="1">Membrane</location>
        <topology evidence="1">Multi-pass membrane protein</topology>
    </subcellularLocation>
</comment>
<dbReference type="InterPro" id="IPR025993">
    <property type="entry name" value="Ceramide_glucosylTrfase"/>
</dbReference>
<dbReference type="InterPro" id="IPR029044">
    <property type="entry name" value="Nucleotide-diphossugar_trans"/>
</dbReference>
<dbReference type="GO" id="GO:0006679">
    <property type="term" value="P:glucosylceramide biosynthetic process"/>
    <property type="evidence" value="ECO:0007669"/>
    <property type="project" value="TreeGrafter"/>
</dbReference>
<dbReference type="PANTHER" id="PTHR12726:SF0">
    <property type="entry name" value="CERAMIDE GLUCOSYLTRANSFERASE"/>
    <property type="match status" value="1"/>
</dbReference>
<comment type="similarity">
    <text evidence="4">Belongs to the glycosyltransferase 2 family.</text>
</comment>
<feature type="transmembrane region" description="Helical" evidence="11">
    <location>
        <begin position="188"/>
        <end position="210"/>
    </location>
</feature>
<dbReference type="GO" id="GO:0008120">
    <property type="term" value="F:ceramide glucosyltransferase activity"/>
    <property type="evidence" value="ECO:0007669"/>
    <property type="project" value="UniProtKB-EC"/>
</dbReference>
<keyword evidence="9 11" id="KW-1133">Transmembrane helix</keyword>
<dbReference type="EMBL" id="JAXIOK010000010">
    <property type="protein sequence ID" value="KAK4760733.1"/>
    <property type="molecule type" value="Genomic_DNA"/>
</dbReference>